<dbReference type="Gene3D" id="2.60.120.650">
    <property type="entry name" value="Cupin"/>
    <property type="match status" value="1"/>
</dbReference>
<reference evidence="1 2" key="2">
    <citation type="journal article" date="2017" name="Int. J. Syst. Evol. Microbiol.">
        <title>Mycobacterium stephanolepidis sp. nov., a rapidly growing species related to Mycobacterium chelonae, isolated from marine teleost fish, Stephanolepis cirrhifer.</title>
        <authorList>
            <person name="Fukano H."/>
            <person name="Wada S."/>
            <person name="Kurata O."/>
            <person name="Katayama K."/>
            <person name="Fujiwara N."/>
            <person name="Hoshino Y."/>
        </authorList>
    </citation>
    <scope>NUCLEOTIDE SEQUENCE [LARGE SCALE GENOMIC DNA]</scope>
    <source>
        <strain evidence="1 2">NJB0901</strain>
    </source>
</reference>
<dbReference type="CDD" id="cd02208">
    <property type="entry name" value="cupin_RmlC-like"/>
    <property type="match status" value="1"/>
</dbReference>
<evidence type="ECO:0000313" key="2">
    <source>
        <dbReference type="Proteomes" id="UP000217954"/>
    </source>
</evidence>
<sequence length="416" mass="45110">MEGEMVFVEDSRWRQFVADWAPGYEQTVFLPGLVTDPSAISSRIAAAAATATAAGGKGLRLRGFRGSEFDFKLTERLARTVPHDTQQLTEWLAENADDRPACVAINDISSWDLGLGAFAQAVVRSLVPGRDLVSGADIYTFVADVEWTPFGIHKDDEPSLIFHLGPGIKELWVWPADGIDHHQLFENPSLGKVSFDFDRLLPGASRYILRPGDFICIPRGRYHLFRNASPSVFLGVTLFPPNVRKSFSDLMIDHFGARLDAAGEPRSFDDVRQLVMETLGDPEAISGLATTMELAAAKQRTAGYLRPPKVAALRTGDPPAGVALGWAYPAVVQSIVGADRTHLVARGRDIAFGGVVNLDGLLALAGEFTLNDLDAVLAAELDVDRRRQIVNTLWRFGALDAVSALPATRAAYAASA</sequence>
<gene>
    <name evidence="1" type="ORF">MSTE_01039</name>
</gene>
<dbReference type="AlphaFoldDB" id="A0A1Z4ETW8"/>
<dbReference type="SUPFAM" id="SSF51197">
    <property type="entry name" value="Clavaminate synthase-like"/>
    <property type="match status" value="1"/>
</dbReference>
<dbReference type="KEGG" id="mste:MSTE_01039"/>
<evidence type="ECO:0008006" key="3">
    <source>
        <dbReference type="Google" id="ProtNLM"/>
    </source>
</evidence>
<reference evidence="2" key="1">
    <citation type="journal article" date="2017" name="Genome Announc.">
        <title>Complete Genome Sequence of Mycobacterium stephanolepidis.</title>
        <authorList>
            <person name="Fukano H."/>
            <person name="Yoshida M."/>
            <person name="Katayama Y."/>
            <person name="Omatsu T."/>
            <person name="Mizutani T."/>
            <person name="Kurata O."/>
            <person name="Wada S."/>
            <person name="Hoshino Y."/>
        </authorList>
    </citation>
    <scope>NUCLEOTIDE SEQUENCE [LARGE SCALE GENOMIC DNA]</scope>
    <source>
        <strain evidence="2">NJB0901</strain>
    </source>
</reference>
<proteinExistence type="predicted"/>
<dbReference type="EMBL" id="AP018165">
    <property type="protein sequence ID" value="BAX96373.1"/>
    <property type="molecule type" value="Genomic_DNA"/>
</dbReference>
<accession>A0A1Z4ETW8</accession>
<evidence type="ECO:0000313" key="1">
    <source>
        <dbReference type="EMBL" id="BAX96373.1"/>
    </source>
</evidence>
<organism evidence="1 2">
    <name type="scientific">[Mycobacterium] stephanolepidis</name>
    <dbReference type="NCBI Taxonomy" id="1520670"/>
    <lineage>
        <taxon>Bacteria</taxon>
        <taxon>Bacillati</taxon>
        <taxon>Actinomycetota</taxon>
        <taxon>Actinomycetes</taxon>
        <taxon>Mycobacteriales</taxon>
        <taxon>Mycobacteriaceae</taxon>
        <taxon>Mycobacteroides</taxon>
    </lineage>
</organism>
<keyword evidence="2" id="KW-1185">Reference proteome</keyword>
<protein>
    <recommendedName>
        <fullName evidence="3">JmjC domain-containing protein</fullName>
    </recommendedName>
</protein>
<name>A0A1Z4ETW8_9MYCO</name>
<dbReference type="Proteomes" id="UP000217954">
    <property type="component" value="Chromosome"/>
</dbReference>